<sequence length="248" mass="26417">MAEHDSRSQGTGAAPSKKEGGPLQVLAGVSSNAGLLGLHMVSSTAVGLAMGWFLDKWLGTKPWLMIVFLGMGIVEGFRNMWREAQRMRKQDDAVRAAQDAGEAPPETDSGRLVFFKKEHFAKTYVSPVRPDGPDGLGGPDASDSPARPESADVSLPGEPKNASPAGEKSDEVLDEEALRQALIRELQEAKADPETAEALRMLLKQQAGSEASEMVSQICGAECGQDASETREALPGNHAPHKARSNES</sequence>
<proteinExistence type="predicted"/>
<dbReference type="STRING" id="1121448.DGI_1499"/>
<keyword evidence="2" id="KW-0472">Membrane</keyword>
<dbReference type="Pfam" id="PF09527">
    <property type="entry name" value="ATPase_gene1"/>
    <property type="match status" value="1"/>
</dbReference>
<feature type="compositionally biased region" description="Basic residues" evidence="1">
    <location>
        <begin position="239"/>
        <end position="248"/>
    </location>
</feature>
<organism evidence="3 4">
    <name type="scientific">Megalodesulfovibrio gigas (strain ATCC 19364 / DSM 1382 / NCIMB 9332 / VKM B-1759)</name>
    <name type="common">Desulfovibrio gigas</name>
    <dbReference type="NCBI Taxonomy" id="1121448"/>
    <lineage>
        <taxon>Bacteria</taxon>
        <taxon>Pseudomonadati</taxon>
        <taxon>Thermodesulfobacteriota</taxon>
        <taxon>Desulfovibrionia</taxon>
        <taxon>Desulfovibrionales</taxon>
        <taxon>Desulfovibrionaceae</taxon>
        <taxon>Megalodesulfovibrio</taxon>
    </lineage>
</organism>
<name>T2GB33_MEGG1</name>
<feature type="transmembrane region" description="Helical" evidence="2">
    <location>
        <begin position="60"/>
        <end position="81"/>
    </location>
</feature>
<dbReference type="HOGENOM" id="CLU_1118764_0_0_7"/>
<protein>
    <submittedName>
        <fullName evidence="3">Putative ATP synthase protein I</fullName>
    </submittedName>
</protein>
<evidence type="ECO:0000313" key="3">
    <source>
        <dbReference type="EMBL" id="AGW13341.1"/>
    </source>
</evidence>
<feature type="region of interest" description="Disordered" evidence="1">
    <location>
        <begin position="1"/>
        <end position="23"/>
    </location>
</feature>
<feature type="region of interest" description="Disordered" evidence="1">
    <location>
        <begin position="92"/>
        <end position="111"/>
    </location>
</feature>
<evidence type="ECO:0000313" key="4">
    <source>
        <dbReference type="Proteomes" id="UP000016587"/>
    </source>
</evidence>
<keyword evidence="2" id="KW-1133">Transmembrane helix</keyword>
<evidence type="ECO:0000256" key="2">
    <source>
        <dbReference type="SAM" id="Phobius"/>
    </source>
</evidence>
<keyword evidence="2" id="KW-0812">Transmembrane</keyword>
<dbReference type="OrthoDB" id="15401at2"/>
<gene>
    <name evidence="3" type="primary">atpI</name>
    <name evidence="3" type="ORF">DGI_1499</name>
</gene>
<feature type="region of interest" description="Disordered" evidence="1">
    <location>
        <begin position="125"/>
        <end position="173"/>
    </location>
</feature>
<dbReference type="AlphaFoldDB" id="T2GB33"/>
<reference evidence="3 4" key="1">
    <citation type="journal article" date="2013" name="J. Bacteriol.">
        <title>Roles of HynAB and Ech, the only two hydrogenases found in the model sulfate reducer Desulfovibrio gigas.</title>
        <authorList>
            <person name="Morais-Silva F.O."/>
            <person name="Santos C.I."/>
            <person name="Rodrigues R."/>
            <person name="Pereira I.A."/>
            <person name="Rodrigues-Pousada C."/>
        </authorList>
    </citation>
    <scope>NUCLEOTIDE SEQUENCE [LARGE SCALE GENOMIC DNA]</scope>
    <source>
        <strain evidence="4">ATCC 19364 / DSM 1382 / NCIMB 9332 / VKM B-1759</strain>
    </source>
</reference>
<accession>T2GB33</accession>
<feature type="region of interest" description="Disordered" evidence="1">
    <location>
        <begin position="224"/>
        <end position="248"/>
    </location>
</feature>
<dbReference type="EMBL" id="CP006585">
    <property type="protein sequence ID" value="AGW13341.1"/>
    <property type="molecule type" value="Genomic_DNA"/>
</dbReference>
<feature type="transmembrane region" description="Helical" evidence="2">
    <location>
        <begin position="33"/>
        <end position="54"/>
    </location>
</feature>
<reference evidence="4" key="2">
    <citation type="submission" date="2013-07" db="EMBL/GenBank/DDBJ databases">
        <authorList>
            <person name="Morais-Silva F.O."/>
            <person name="Rezende A.M."/>
            <person name="Pimentel C."/>
            <person name="Resende D.M."/>
            <person name="Santos C.I."/>
            <person name="Clemente C."/>
            <person name="de Oliveira L.M."/>
            <person name="da Silva S.M."/>
            <person name="Costa D.A."/>
            <person name="Varela-Raposo A."/>
            <person name="Horacio E.C.A."/>
            <person name="Matos M."/>
            <person name="Flores O."/>
            <person name="Ruiz J.C."/>
            <person name="Rodrigues-Pousada C."/>
        </authorList>
    </citation>
    <scope>NUCLEOTIDE SEQUENCE [LARGE SCALE GENOMIC DNA]</scope>
    <source>
        <strain evidence="4">ATCC 19364 / DSM 1382 / NCIMB 9332 / VKM B-1759</strain>
    </source>
</reference>
<dbReference type="eggNOG" id="COG5336">
    <property type="taxonomic scope" value="Bacteria"/>
</dbReference>
<dbReference type="Proteomes" id="UP000016587">
    <property type="component" value="Chromosome"/>
</dbReference>
<dbReference type="PATRIC" id="fig|1121448.10.peg.1495"/>
<dbReference type="KEGG" id="dgg:DGI_1499"/>
<keyword evidence="4" id="KW-1185">Reference proteome</keyword>
<evidence type="ECO:0000256" key="1">
    <source>
        <dbReference type="SAM" id="MobiDB-lite"/>
    </source>
</evidence>
<dbReference type="InterPro" id="IPR032820">
    <property type="entry name" value="ATPase_put"/>
</dbReference>